<dbReference type="EMBL" id="CP001601">
    <property type="protein sequence ID" value="ACP31839.1"/>
    <property type="molecule type" value="Genomic_DNA"/>
</dbReference>
<dbReference type="InterPro" id="IPR045851">
    <property type="entry name" value="AMP-bd_C_sf"/>
</dbReference>
<evidence type="ECO:0000256" key="1">
    <source>
        <dbReference type="ARBA" id="ARBA00006432"/>
    </source>
</evidence>
<name>C3PJW8_CORA7</name>
<dbReference type="Gene3D" id="3.40.50.12780">
    <property type="entry name" value="N-terminal domain of ligase-like"/>
    <property type="match status" value="1"/>
</dbReference>
<sequence length="574" mass="62716">MWRVRRLRNLFPPPFDENLMKLSDVTFHAAALARFIPSLFRAGLISPAGGPRAVALTAPVLARYRFTTAREVEQAYLTCPERLALIDDDGTLTYRQLREQSQTFARWLLSLGLEEIRLGVMARNGRDIITPLAAKGYAGAHIFLLNVGSSPEQLAGCIEENRINVLVIDDEFIDRLAPADSASPIDGLHVVIGHKSGEEIPAELAQAASLRKIVENPRDVEKQKLPTWPKHGHIVLMSSGTTGIPKGIMRPEPTLPVVVASIVDAVPWRGDQKVQMTASIFHTWGWACLNIALGLRNTIVTRRVFDPAAALDDIQRYQLDGLLSSPVFFRQMVEVDPDSAYDTSSLKFIASAGHALTPEIVKETHERFGPILCNVYGSTELALASTASMEEVAKDPTIGGKIASGTKLRILDEEGNEVPRGEVGEIYLTNSTALIGYTNPKIPLNKVDGLISIGDLGYIDPEGYLHVVGRADDMIIVGGENVHPQSVTEVLEAMPGIAEVHAGGVEDETTFQRIAVWAVTTRDALGSTVTADSIRTWVRENLADHSVPRDVHFLDKLPRNATGKVVPRLLHSTD</sequence>
<dbReference type="GO" id="GO:0006631">
    <property type="term" value="P:fatty acid metabolic process"/>
    <property type="evidence" value="ECO:0007669"/>
    <property type="project" value="TreeGrafter"/>
</dbReference>
<dbReference type="InterPro" id="IPR000873">
    <property type="entry name" value="AMP-dep_synth/lig_dom"/>
</dbReference>
<dbReference type="STRING" id="548476.cauri_0240"/>
<dbReference type="Proteomes" id="UP000002077">
    <property type="component" value="Chromosome"/>
</dbReference>
<dbReference type="Pfam" id="PF13193">
    <property type="entry name" value="AMP-binding_C"/>
    <property type="match status" value="1"/>
</dbReference>
<gene>
    <name evidence="5" type="primary">fadD1</name>
    <name evidence="5" type="ordered locus">cauri_0240</name>
</gene>
<keyword evidence="2" id="KW-0436">Ligase</keyword>
<dbReference type="InterPro" id="IPR025110">
    <property type="entry name" value="AMP-bd_C"/>
</dbReference>
<protein>
    <submittedName>
        <fullName evidence="5">Acyl-CoA synthetase</fullName>
    </submittedName>
</protein>
<dbReference type="InterPro" id="IPR042099">
    <property type="entry name" value="ANL_N_sf"/>
</dbReference>
<dbReference type="PROSITE" id="PS00455">
    <property type="entry name" value="AMP_BINDING"/>
    <property type="match status" value="1"/>
</dbReference>
<comment type="similarity">
    <text evidence="1">Belongs to the ATP-dependent AMP-binding enzyme family.</text>
</comment>
<dbReference type="GO" id="GO:0031956">
    <property type="term" value="F:medium-chain fatty acid-CoA ligase activity"/>
    <property type="evidence" value="ECO:0007669"/>
    <property type="project" value="TreeGrafter"/>
</dbReference>
<accession>C3PJW8</accession>
<dbReference type="InterPro" id="IPR020845">
    <property type="entry name" value="AMP-binding_CS"/>
</dbReference>
<reference evidence="5 6" key="1">
    <citation type="journal article" date="2010" name="BMC Genomics">
        <title>Complete genome sequence and lifestyle of black-pigmented Corynebacterium aurimucosum ATCC 700975 (formerly C. nigricans CN-1) isolated from a vaginal swab of a woman with spontaneous abortion.</title>
        <authorList>
            <person name="Trost E."/>
            <person name="Gotker S."/>
            <person name="Schneider J."/>
            <person name="Schneiker-Bekel S."/>
            <person name="Szczepanowski R."/>
            <person name="Tilker A."/>
            <person name="Viehoever P."/>
            <person name="Arnold W."/>
            <person name="Bekel T."/>
            <person name="Blom J."/>
            <person name="Gartemann K.H."/>
            <person name="Linke B."/>
            <person name="Goesmann A."/>
            <person name="Puhler A."/>
            <person name="Shukla S.K."/>
            <person name="Tauch A."/>
        </authorList>
    </citation>
    <scope>NUCLEOTIDE SEQUENCE [LARGE SCALE GENOMIC DNA]</scope>
    <source>
        <strain evidence="6">ATCC 700975 / DSM 44827 / CIP 107346 / CN-1</strain>
    </source>
</reference>
<proteinExistence type="inferred from homology"/>
<feature type="domain" description="AMP-binding enzyme C-terminal" evidence="4">
    <location>
        <begin position="489"/>
        <end position="564"/>
    </location>
</feature>
<dbReference type="AlphaFoldDB" id="C3PJW8"/>
<evidence type="ECO:0000313" key="5">
    <source>
        <dbReference type="EMBL" id="ACP31839.1"/>
    </source>
</evidence>
<organism evidence="5 6">
    <name type="scientific">Corynebacterium aurimucosum (strain ATCC 700975 / DSM 44827 / CIP 107346 / CN-1)</name>
    <name type="common">Corynebacterium nigricans</name>
    <dbReference type="NCBI Taxonomy" id="548476"/>
    <lineage>
        <taxon>Bacteria</taxon>
        <taxon>Bacillati</taxon>
        <taxon>Actinomycetota</taxon>
        <taxon>Actinomycetes</taxon>
        <taxon>Mycobacteriales</taxon>
        <taxon>Corynebacteriaceae</taxon>
        <taxon>Corynebacterium</taxon>
    </lineage>
</organism>
<dbReference type="HOGENOM" id="CLU_000022_59_0_11"/>
<keyword evidence="6" id="KW-1185">Reference proteome</keyword>
<evidence type="ECO:0000313" key="6">
    <source>
        <dbReference type="Proteomes" id="UP000002077"/>
    </source>
</evidence>
<dbReference type="PANTHER" id="PTHR43201:SF5">
    <property type="entry name" value="MEDIUM-CHAIN ACYL-COA LIGASE ACSF2, MITOCHONDRIAL"/>
    <property type="match status" value="1"/>
</dbReference>
<evidence type="ECO:0000259" key="4">
    <source>
        <dbReference type="Pfam" id="PF13193"/>
    </source>
</evidence>
<dbReference type="Pfam" id="PF00501">
    <property type="entry name" value="AMP-binding"/>
    <property type="match status" value="1"/>
</dbReference>
<dbReference type="eggNOG" id="COG0318">
    <property type="taxonomic scope" value="Bacteria"/>
</dbReference>
<dbReference type="CDD" id="cd04433">
    <property type="entry name" value="AFD_class_I"/>
    <property type="match status" value="1"/>
</dbReference>
<dbReference type="KEGG" id="car:cauri_0240"/>
<dbReference type="PANTHER" id="PTHR43201">
    <property type="entry name" value="ACYL-COA SYNTHETASE"/>
    <property type="match status" value="1"/>
</dbReference>
<feature type="domain" description="AMP-dependent synthetase/ligase" evidence="3">
    <location>
        <begin position="78"/>
        <end position="437"/>
    </location>
</feature>
<dbReference type="Gene3D" id="3.30.300.30">
    <property type="match status" value="1"/>
</dbReference>
<evidence type="ECO:0000259" key="3">
    <source>
        <dbReference type="Pfam" id="PF00501"/>
    </source>
</evidence>
<evidence type="ECO:0000256" key="2">
    <source>
        <dbReference type="ARBA" id="ARBA00022598"/>
    </source>
</evidence>
<dbReference type="SUPFAM" id="SSF56801">
    <property type="entry name" value="Acetyl-CoA synthetase-like"/>
    <property type="match status" value="1"/>
</dbReference>